<keyword evidence="1" id="KW-0732">Signal</keyword>
<proteinExistence type="predicted"/>
<dbReference type="CDD" id="cd02440">
    <property type="entry name" value="AdoMet_MTases"/>
    <property type="match status" value="1"/>
</dbReference>
<dbReference type="SUPFAM" id="SSF53335">
    <property type="entry name" value="S-adenosyl-L-methionine-dependent methyltransferases"/>
    <property type="match status" value="1"/>
</dbReference>
<dbReference type="Proteomes" id="UP001059971">
    <property type="component" value="Chromosome 1"/>
</dbReference>
<dbReference type="GO" id="GO:0008168">
    <property type="term" value="F:methyltransferase activity"/>
    <property type="evidence" value="ECO:0007669"/>
    <property type="project" value="UniProtKB-KW"/>
</dbReference>
<keyword evidence="2" id="KW-0489">Methyltransferase</keyword>
<sequence>MRASPVILCPAILCLASLAAPLAARTPNPPAPDYAAAISDAKRPAEARALDESRKPAETLAFLGLKRGMKAADIMTGSGYWAEIMADAVGPTGKVTAFEPNQFYTQPEEQKKWQALVTRRPDVQWVRYPFEAFSAPADSFDFTIINLSYHDLYWQSEKYGIPRTDPAAFVKRLYAATKPGGIVGIVDHVGAAGDTRAIVDKVHRIDPAVVKADFIAAGFTLEADSPLLANAADDHAKLVFDPAVRGKTDRFLFRFRKAG</sequence>
<reference evidence="2" key="1">
    <citation type="submission" date="2018-07" db="EMBL/GenBank/DDBJ databases">
        <title>Complete genome sequence of Sphingomonas bisphenolicum strain AO1, a bisphenol A degradative bacterium isolated from Japanese farm field.</title>
        <authorList>
            <person name="Murakami M."/>
            <person name="Koh M."/>
            <person name="Koba S."/>
            <person name="Matsumura Y."/>
        </authorList>
    </citation>
    <scope>NUCLEOTIDE SEQUENCE</scope>
    <source>
        <strain evidence="2">AO1</strain>
    </source>
</reference>
<evidence type="ECO:0000313" key="3">
    <source>
        <dbReference type="Proteomes" id="UP001059971"/>
    </source>
</evidence>
<protein>
    <submittedName>
        <fullName evidence="2">Methyltransferase</fullName>
    </submittedName>
</protein>
<feature type="signal peptide" evidence="1">
    <location>
        <begin position="1"/>
        <end position="19"/>
    </location>
</feature>
<gene>
    <name evidence="2" type="ORF">SBA_ch1_03290</name>
</gene>
<dbReference type="PIRSF" id="PIRSF031679">
    <property type="entry name" value="Mtase_Alr7345_prd"/>
    <property type="match status" value="1"/>
</dbReference>
<accession>A0ABN5W786</accession>
<name>A0ABN5W786_9SPHN</name>
<dbReference type="Gene3D" id="3.40.50.150">
    <property type="entry name" value="Vaccinia Virus protein VP39"/>
    <property type="match status" value="1"/>
</dbReference>
<keyword evidence="2" id="KW-0808">Transferase</keyword>
<dbReference type="InterPro" id="IPR029063">
    <property type="entry name" value="SAM-dependent_MTases_sf"/>
</dbReference>
<dbReference type="InterPro" id="IPR016980">
    <property type="entry name" value="S-AdoMet-dep_MeTrfase_Alr7345"/>
</dbReference>
<evidence type="ECO:0000313" key="2">
    <source>
        <dbReference type="EMBL" id="BBF68129.1"/>
    </source>
</evidence>
<organism evidence="2 3">
    <name type="scientific">Sphingomonas bisphenolicum</name>
    <dbReference type="NCBI Taxonomy" id="296544"/>
    <lineage>
        <taxon>Bacteria</taxon>
        <taxon>Pseudomonadati</taxon>
        <taxon>Pseudomonadota</taxon>
        <taxon>Alphaproteobacteria</taxon>
        <taxon>Sphingomonadales</taxon>
        <taxon>Sphingomonadaceae</taxon>
        <taxon>Sphingomonas</taxon>
    </lineage>
</organism>
<feature type="chain" id="PRO_5046732348" evidence="1">
    <location>
        <begin position="20"/>
        <end position="259"/>
    </location>
</feature>
<dbReference type="Pfam" id="PF01135">
    <property type="entry name" value="PCMT"/>
    <property type="match status" value="1"/>
</dbReference>
<dbReference type="GO" id="GO:0032259">
    <property type="term" value="P:methylation"/>
    <property type="evidence" value="ECO:0007669"/>
    <property type="project" value="UniProtKB-KW"/>
</dbReference>
<evidence type="ECO:0000256" key="1">
    <source>
        <dbReference type="SAM" id="SignalP"/>
    </source>
</evidence>
<dbReference type="RefSeq" id="WP_261935675.1">
    <property type="nucleotide sequence ID" value="NZ_AP018817.1"/>
</dbReference>
<keyword evidence="3" id="KW-1185">Reference proteome</keyword>
<dbReference type="EMBL" id="AP018817">
    <property type="protein sequence ID" value="BBF68129.1"/>
    <property type="molecule type" value="Genomic_DNA"/>
</dbReference>